<dbReference type="AlphaFoldDB" id="A0A4Y9K755"/>
<dbReference type="RefSeq" id="WP_135054380.1">
    <property type="nucleotide sequence ID" value="NZ_JADGLC010000003.1"/>
</dbReference>
<evidence type="ECO:0000313" key="2">
    <source>
        <dbReference type="EMBL" id="TFV12940.1"/>
    </source>
</evidence>
<gene>
    <name evidence="2" type="ORF">E4T80_01720</name>
</gene>
<dbReference type="Proteomes" id="UP000297396">
    <property type="component" value="Unassembled WGS sequence"/>
</dbReference>
<name>A0A4Y9K755_9PAST</name>
<proteinExistence type="predicted"/>
<reference evidence="2 3" key="1">
    <citation type="submission" date="2019-03" db="EMBL/GenBank/DDBJ databases">
        <title>Diversity of the mouse oral microbiome.</title>
        <authorList>
            <person name="Joseph S."/>
            <person name="Aduse-Opoku J."/>
            <person name="Curtis M."/>
            <person name="Wade W."/>
            <person name="Hashim A."/>
        </authorList>
    </citation>
    <scope>NUCLEOTIDE SEQUENCE [LARGE SCALE GENOMIC DNA]</scope>
    <source>
        <strain evidence="2 3">WT12</strain>
    </source>
</reference>
<feature type="compositionally biased region" description="Polar residues" evidence="1">
    <location>
        <begin position="11"/>
        <end position="25"/>
    </location>
</feature>
<evidence type="ECO:0000313" key="3">
    <source>
        <dbReference type="Proteomes" id="UP000297396"/>
    </source>
</evidence>
<sequence length="84" mass="9615">MDKQAFLNLIDDSSSPKGQKPNQHPSQIINYVEGNVIGIQNNIYHTDIDTNENLTEDNKREIRAMIDKFEKQNRQRGGQSANDD</sequence>
<organism evidence="2 3">
    <name type="scientific">Muribacter muris</name>
    <dbReference type="NCBI Taxonomy" id="67855"/>
    <lineage>
        <taxon>Bacteria</taxon>
        <taxon>Pseudomonadati</taxon>
        <taxon>Pseudomonadota</taxon>
        <taxon>Gammaproteobacteria</taxon>
        <taxon>Pasteurellales</taxon>
        <taxon>Pasteurellaceae</taxon>
        <taxon>Muribacter</taxon>
    </lineage>
</organism>
<feature type="region of interest" description="Disordered" evidence="1">
    <location>
        <begin position="1"/>
        <end position="25"/>
    </location>
</feature>
<accession>A0A4Y9K755</accession>
<protein>
    <submittedName>
        <fullName evidence="2">Uncharacterized protein</fullName>
    </submittedName>
</protein>
<comment type="caution">
    <text evidence="2">The sequence shown here is derived from an EMBL/GenBank/DDBJ whole genome shotgun (WGS) entry which is preliminary data.</text>
</comment>
<evidence type="ECO:0000256" key="1">
    <source>
        <dbReference type="SAM" id="MobiDB-lite"/>
    </source>
</evidence>
<dbReference type="EMBL" id="SPPA01000003">
    <property type="protein sequence ID" value="TFV12940.1"/>
    <property type="molecule type" value="Genomic_DNA"/>
</dbReference>